<organism evidence="2 3">
    <name type="scientific">Bacteroides acidifaciens</name>
    <dbReference type="NCBI Taxonomy" id="85831"/>
    <lineage>
        <taxon>Bacteria</taxon>
        <taxon>Pseudomonadati</taxon>
        <taxon>Bacteroidota</taxon>
        <taxon>Bacteroidia</taxon>
        <taxon>Bacteroidales</taxon>
        <taxon>Bacteroidaceae</taxon>
        <taxon>Bacteroides</taxon>
    </lineage>
</organism>
<feature type="chain" id="PRO_5018182304" evidence="1">
    <location>
        <begin position="23"/>
        <end position="274"/>
    </location>
</feature>
<evidence type="ECO:0000313" key="2">
    <source>
        <dbReference type="EMBL" id="RLT80328.1"/>
    </source>
</evidence>
<dbReference type="GeneID" id="93047479"/>
<name>A0A3L8A901_9BACE</name>
<dbReference type="PROSITE" id="PS51257">
    <property type="entry name" value="PROKAR_LIPOPROTEIN"/>
    <property type="match status" value="1"/>
</dbReference>
<evidence type="ECO:0000313" key="3">
    <source>
        <dbReference type="Proteomes" id="UP000267159"/>
    </source>
</evidence>
<sequence length="274" mass="31185">MKHIIYTLALLLLAGSWLTSCAEEDFTTFQGEKSGIYIQNVTGYTITGVPTSFSDSTTYSLSVYPESSSEIAASVNVYLMGNIADYDRPFVLKVDEEKSTAKRGVHFDYDESTCFIPAGKASNSVSVALKRHPDLTESTLRIEFYLESNNEFTTELEQYKNSASWNTQGEYICGTRFKIMFHNKYDTPKDWSKNHFGDWSILKEQHLNTIMGWSHEDWLRGRCPYYQFGYAARALKEELQALADAGTPVMDGDAYMQLGPNYQVDYSNYETSNR</sequence>
<dbReference type="EMBL" id="RAZM01000022">
    <property type="protein sequence ID" value="RLT80328.1"/>
    <property type="molecule type" value="Genomic_DNA"/>
</dbReference>
<keyword evidence="1" id="KW-0732">Signal</keyword>
<dbReference type="AlphaFoldDB" id="A0A3L8A901"/>
<dbReference type="RefSeq" id="WP_024986925.1">
    <property type="nucleotide sequence ID" value="NZ_CAKOCY010000026.1"/>
</dbReference>
<reference evidence="2 3" key="1">
    <citation type="submission" date="2018-09" db="EMBL/GenBank/DDBJ databases">
        <title>Murine metabolic-syndrome-specific gut microbial biobank.</title>
        <authorList>
            <person name="Liu C."/>
        </authorList>
    </citation>
    <scope>NUCLEOTIDE SEQUENCE [LARGE SCALE GENOMIC DNA]</scope>
    <source>
        <strain evidence="2 3">0.1X-D8-26</strain>
    </source>
</reference>
<dbReference type="STRING" id="1235814.GCA_000613385_03413"/>
<dbReference type="Pfam" id="PF16132">
    <property type="entry name" value="DUF4843"/>
    <property type="match status" value="1"/>
</dbReference>
<comment type="caution">
    <text evidence="2">The sequence shown here is derived from an EMBL/GenBank/DDBJ whole genome shotgun (WGS) entry which is preliminary data.</text>
</comment>
<proteinExistence type="predicted"/>
<protein>
    <submittedName>
        <fullName evidence="2">DUF4843 domain-containing protein</fullName>
    </submittedName>
</protein>
<dbReference type="Proteomes" id="UP000267159">
    <property type="component" value="Unassembled WGS sequence"/>
</dbReference>
<dbReference type="InterPro" id="IPR032299">
    <property type="entry name" value="DUF4843"/>
</dbReference>
<accession>A0A3L8A901</accession>
<feature type="signal peptide" evidence="1">
    <location>
        <begin position="1"/>
        <end position="22"/>
    </location>
</feature>
<evidence type="ECO:0000256" key="1">
    <source>
        <dbReference type="SAM" id="SignalP"/>
    </source>
</evidence>
<gene>
    <name evidence="2" type="ORF">D7Y07_09035</name>
</gene>